<gene>
    <name evidence="1" type="ORF">DIABBA_LOCUS4220</name>
</gene>
<reference evidence="1" key="1">
    <citation type="submission" date="2022-01" db="EMBL/GenBank/DDBJ databases">
        <authorList>
            <person name="King R."/>
        </authorList>
    </citation>
    <scope>NUCLEOTIDE SEQUENCE</scope>
</reference>
<accession>A0A9N9SUA2</accession>
<keyword evidence="2" id="KW-1185">Reference proteome</keyword>
<proteinExistence type="predicted"/>
<dbReference type="AlphaFoldDB" id="A0A9N9SUA2"/>
<name>A0A9N9SUA2_DIABA</name>
<organism evidence="1 2">
    <name type="scientific">Diabrotica balteata</name>
    <name type="common">Banded cucumber beetle</name>
    <dbReference type="NCBI Taxonomy" id="107213"/>
    <lineage>
        <taxon>Eukaryota</taxon>
        <taxon>Metazoa</taxon>
        <taxon>Ecdysozoa</taxon>
        <taxon>Arthropoda</taxon>
        <taxon>Hexapoda</taxon>
        <taxon>Insecta</taxon>
        <taxon>Pterygota</taxon>
        <taxon>Neoptera</taxon>
        <taxon>Endopterygota</taxon>
        <taxon>Coleoptera</taxon>
        <taxon>Polyphaga</taxon>
        <taxon>Cucujiformia</taxon>
        <taxon>Chrysomeloidea</taxon>
        <taxon>Chrysomelidae</taxon>
        <taxon>Galerucinae</taxon>
        <taxon>Diabroticina</taxon>
        <taxon>Diabroticites</taxon>
        <taxon>Diabrotica</taxon>
    </lineage>
</organism>
<evidence type="ECO:0000313" key="2">
    <source>
        <dbReference type="Proteomes" id="UP001153709"/>
    </source>
</evidence>
<dbReference type="Proteomes" id="UP001153709">
    <property type="component" value="Chromosome 2"/>
</dbReference>
<protein>
    <submittedName>
        <fullName evidence="1">Uncharacterized protein</fullName>
    </submittedName>
</protein>
<dbReference type="EMBL" id="OU898277">
    <property type="protein sequence ID" value="CAG9830523.1"/>
    <property type="molecule type" value="Genomic_DNA"/>
</dbReference>
<sequence length="192" mass="22351">MLQMRIEMFERFEKLCEEDQVEILCREVHFSNKNEQDLCYQSLIEAGPLQKRRSRLKQNTSEDEAEDVFFKPKHSVEHKSSFKFYALLREKRINICKKAFLSLHCIGEKRNLAQKVNGVSIVINDTVKSSLLDNNKFLLYYIPEIYYLRFKLDLEDPNLTLIVECELLNTTIKNPQLNGTAKTSCSCAATCA</sequence>
<evidence type="ECO:0000313" key="1">
    <source>
        <dbReference type="EMBL" id="CAG9830523.1"/>
    </source>
</evidence>